<organism evidence="1 2">
    <name type="scientific">Stigmatella aurantiaca (strain DW4/3-1)</name>
    <dbReference type="NCBI Taxonomy" id="378806"/>
    <lineage>
        <taxon>Bacteria</taxon>
        <taxon>Pseudomonadati</taxon>
        <taxon>Myxococcota</taxon>
        <taxon>Myxococcia</taxon>
        <taxon>Myxococcales</taxon>
        <taxon>Cystobacterineae</taxon>
        <taxon>Archangiaceae</taxon>
        <taxon>Stigmatella</taxon>
    </lineage>
</organism>
<sequence>MFIHSSDMVQTMERFVTVFRRRPQAVAFIVWAWVLGCGGSRSDFIGSRAKDVCDAQWPVCSRVAGCILGEESYTEGRFPGRRQIIVQLPEASTVRLRFFLEDVVAAGQETVVTFHEEGCRERIRQVVSGRTALESAERLGEFSREAELSGVGDHMVEFESDLQARYVLKVEVEPLRNR</sequence>
<proteinExistence type="predicted"/>
<dbReference type="Proteomes" id="UP000001351">
    <property type="component" value="Chromosome"/>
</dbReference>
<gene>
    <name evidence="1" type="ordered locus">STAUR_2055</name>
</gene>
<reference evidence="1 2" key="1">
    <citation type="journal article" date="2011" name="Mol. Biol. Evol.">
        <title>Comparative genomic analysis of fruiting body formation in Myxococcales.</title>
        <authorList>
            <person name="Huntley S."/>
            <person name="Hamann N."/>
            <person name="Wegener-Feldbrugge S."/>
            <person name="Treuner-Lange A."/>
            <person name="Kube M."/>
            <person name="Reinhardt R."/>
            <person name="Klages S."/>
            <person name="Muller R."/>
            <person name="Ronning C.M."/>
            <person name="Nierman W.C."/>
            <person name="Sogaard-Andersen L."/>
        </authorList>
    </citation>
    <scope>NUCLEOTIDE SEQUENCE [LARGE SCALE GENOMIC DNA]</scope>
    <source>
        <strain evidence="1 2">DW4/3-1</strain>
    </source>
</reference>
<name>E3FYC2_STIAD</name>
<evidence type="ECO:0000313" key="2">
    <source>
        <dbReference type="Proteomes" id="UP000001351"/>
    </source>
</evidence>
<dbReference type="HOGENOM" id="CLU_1584718_0_0_7"/>
<evidence type="ECO:0000313" key="1">
    <source>
        <dbReference type="EMBL" id="ADO69859.1"/>
    </source>
</evidence>
<dbReference type="eggNOG" id="ENOG50319TC">
    <property type="taxonomic scope" value="Bacteria"/>
</dbReference>
<dbReference type="EMBL" id="CP002271">
    <property type="protein sequence ID" value="ADO69859.1"/>
    <property type="molecule type" value="Genomic_DNA"/>
</dbReference>
<dbReference type="STRING" id="378806.STAUR_2055"/>
<dbReference type="AlphaFoldDB" id="E3FYC2"/>
<accession>E3FYC2</accession>
<dbReference type="KEGG" id="sur:STAUR_2055"/>
<protein>
    <submittedName>
        <fullName evidence="1">Conserved uncharacterized protein</fullName>
    </submittedName>
</protein>
<keyword evidence="2" id="KW-1185">Reference proteome</keyword>